<dbReference type="EMBL" id="CACVAP010000015">
    <property type="protein sequence ID" value="CAA6799179.1"/>
    <property type="molecule type" value="Genomic_DNA"/>
</dbReference>
<dbReference type="PANTHER" id="PTHR43761">
    <property type="entry name" value="D-ISOMER SPECIFIC 2-HYDROXYACID DEHYDROGENASE FAMILY PROTEIN (AFU_ORTHOLOGUE AFUA_1G13630)"/>
    <property type="match status" value="1"/>
</dbReference>
<dbReference type="Pfam" id="PF02826">
    <property type="entry name" value="2-Hacid_dh_C"/>
    <property type="match status" value="1"/>
</dbReference>
<dbReference type="SUPFAM" id="SSF51735">
    <property type="entry name" value="NAD(P)-binding Rossmann-fold domains"/>
    <property type="match status" value="1"/>
</dbReference>
<evidence type="ECO:0000256" key="1">
    <source>
        <dbReference type="ARBA" id="ARBA00005854"/>
    </source>
</evidence>
<organism evidence="7">
    <name type="scientific">uncultured Sulfurovum sp</name>
    <dbReference type="NCBI Taxonomy" id="269237"/>
    <lineage>
        <taxon>Bacteria</taxon>
        <taxon>Pseudomonadati</taxon>
        <taxon>Campylobacterota</taxon>
        <taxon>Epsilonproteobacteria</taxon>
        <taxon>Campylobacterales</taxon>
        <taxon>Sulfurovaceae</taxon>
        <taxon>Sulfurovum</taxon>
        <taxon>environmental samples</taxon>
    </lineage>
</organism>
<dbReference type="PROSITE" id="PS00670">
    <property type="entry name" value="D_2_HYDROXYACID_DH_2"/>
    <property type="match status" value="1"/>
</dbReference>
<sequence>MNIVLLDQKTLGDDIDLSALSNFGEVTSFPTTSKDETLERIQDAQVIITNKVVITKEMMEQSANLKLICIAATGMNNVDLEAAKALNIPVKNVTGYSTPSVVQHTFSMMFYLLEKLEYYNRQVKSKAWSESGLFTDVSQPFSELSTKTWGIIGLGTIGKEVAKMAENFGVKVHYHSTSGKNLINDYHHCELDDLLATCDIISIHCPLNEQTNNLLNASNLAYLKDNSILLNLGRGGIINEDDLAAELNKRPLYAGLDVLTKEPIEENNPLLAIDNLDHLLITPHLAWASLEARQRLLEGIIQNIESYLEDN</sequence>
<dbReference type="NCBIfam" id="NF006263">
    <property type="entry name" value="PRK08410.1"/>
    <property type="match status" value="1"/>
</dbReference>
<keyword evidence="2 4" id="KW-0560">Oxidoreductase</keyword>
<dbReference type="PANTHER" id="PTHR43761:SF1">
    <property type="entry name" value="D-ISOMER SPECIFIC 2-HYDROXYACID DEHYDROGENASE CATALYTIC DOMAIN-CONTAINING PROTEIN-RELATED"/>
    <property type="match status" value="1"/>
</dbReference>
<comment type="similarity">
    <text evidence="1 4">Belongs to the D-isomer specific 2-hydroxyacid dehydrogenase family.</text>
</comment>
<evidence type="ECO:0000256" key="4">
    <source>
        <dbReference type="RuleBase" id="RU003719"/>
    </source>
</evidence>
<dbReference type="Pfam" id="PF00389">
    <property type="entry name" value="2-Hacid_dh"/>
    <property type="match status" value="1"/>
</dbReference>
<dbReference type="GO" id="GO:0051287">
    <property type="term" value="F:NAD binding"/>
    <property type="evidence" value="ECO:0007669"/>
    <property type="project" value="InterPro"/>
</dbReference>
<feature type="domain" description="D-isomer specific 2-hydroxyacid dehydrogenase NAD-binding" evidence="6">
    <location>
        <begin position="106"/>
        <end position="286"/>
    </location>
</feature>
<evidence type="ECO:0000259" key="6">
    <source>
        <dbReference type="Pfam" id="PF02826"/>
    </source>
</evidence>
<dbReference type="InterPro" id="IPR050418">
    <property type="entry name" value="D-iso_2-hydroxyacid_DH_PdxB"/>
</dbReference>
<evidence type="ECO:0000256" key="3">
    <source>
        <dbReference type="ARBA" id="ARBA00023027"/>
    </source>
</evidence>
<dbReference type="EC" id="1.1.1.95" evidence="7"/>
<keyword evidence="3" id="KW-0520">NAD</keyword>
<evidence type="ECO:0000259" key="5">
    <source>
        <dbReference type="Pfam" id="PF00389"/>
    </source>
</evidence>
<dbReference type="InterPro" id="IPR006139">
    <property type="entry name" value="D-isomer_2_OHA_DH_cat_dom"/>
</dbReference>
<dbReference type="Gene3D" id="3.40.50.720">
    <property type="entry name" value="NAD(P)-binding Rossmann-like Domain"/>
    <property type="match status" value="2"/>
</dbReference>
<proteinExistence type="inferred from homology"/>
<dbReference type="AlphaFoldDB" id="A0A6S6S2S2"/>
<reference evidence="7" key="1">
    <citation type="submission" date="2020-01" db="EMBL/GenBank/DDBJ databases">
        <authorList>
            <person name="Meier V. D."/>
            <person name="Meier V D."/>
        </authorList>
    </citation>
    <scope>NUCLEOTIDE SEQUENCE</scope>
    <source>
        <strain evidence="7">HLG_WM_MAG_06</strain>
    </source>
</reference>
<protein>
    <submittedName>
        <fullName evidence="7">D-3-phosphoglycerate dehydrogenase (EC)</fullName>
        <ecNumber evidence="7">1.1.1.95</ecNumber>
    </submittedName>
</protein>
<dbReference type="InterPro" id="IPR006140">
    <property type="entry name" value="D-isomer_DH_NAD-bd"/>
</dbReference>
<dbReference type="InterPro" id="IPR036291">
    <property type="entry name" value="NAD(P)-bd_dom_sf"/>
</dbReference>
<dbReference type="CDD" id="cd12162">
    <property type="entry name" value="2-Hacid_dh_4"/>
    <property type="match status" value="1"/>
</dbReference>
<dbReference type="GO" id="GO:0004617">
    <property type="term" value="F:phosphoglycerate dehydrogenase activity"/>
    <property type="evidence" value="ECO:0007669"/>
    <property type="project" value="UniProtKB-EC"/>
</dbReference>
<name>A0A6S6S2S2_9BACT</name>
<evidence type="ECO:0000313" key="7">
    <source>
        <dbReference type="EMBL" id="CAA6799179.1"/>
    </source>
</evidence>
<accession>A0A6S6S2S2</accession>
<dbReference type="PROSITE" id="PS00671">
    <property type="entry name" value="D_2_HYDROXYACID_DH_3"/>
    <property type="match status" value="1"/>
</dbReference>
<gene>
    <name evidence="7" type="ORF">HELGO_WM11258</name>
</gene>
<feature type="domain" description="D-isomer specific 2-hydroxyacid dehydrogenase catalytic" evidence="5">
    <location>
        <begin position="14"/>
        <end position="309"/>
    </location>
</feature>
<dbReference type="InterPro" id="IPR029753">
    <property type="entry name" value="D-isomer_DH_CS"/>
</dbReference>
<evidence type="ECO:0000256" key="2">
    <source>
        <dbReference type="ARBA" id="ARBA00023002"/>
    </source>
</evidence>
<dbReference type="SUPFAM" id="SSF52283">
    <property type="entry name" value="Formate/glycerate dehydrogenase catalytic domain-like"/>
    <property type="match status" value="1"/>
</dbReference>